<reference evidence="3" key="2">
    <citation type="journal article" date="2010" name="Genome Res.">
        <title>Population genomic sequencing of Coccidioides fungi reveals recent hybridization and transposon control.</title>
        <authorList>
            <person name="Neafsey D.E."/>
            <person name="Barker B.M."/>
            <person name="Sharpton T.J."/>
            <person name="Stajich J.E."/>
            <person name="Park D.J."/>
            <person name="Whiston E."/>
            <person name="Hung C.-Y."/>
            <person name="McMahan C."/>
            <person name="White J."/>
            <person name="Sykes S."/>
            <person name="Heiman D."/>
            <person name="Young S."/>
            <person name="Zeng Q."/>
            <person name="Abouelleil A."/>
            <person name="Aftuck L."/>
            <person name="Bessette D."/>
            <person name="Brown A."/>
            <person name="FitzGerald M."/>
            <person name="Lui A."/>
            <person name="Macdonald J.P."/>
            <person name="Priest M."/>
            <person name="Orbach M.J."/>
            <person name="Galgiani J.N."/>
            <person name="Kirkland T.N."/>
            <person name="Cole G.T."/>
            <person name="Birren B.W."/>
            <person name="Henn M.R."/>
            <person name="Taylor J.W."/>
            <person name="Rounsley S.D."/>
        </authorList>
    </citation>
    <scope>GENOME REANNOTATION</scope>
    <source>
        <strain evidence="3">RS</strain>
    </source>
</reference>
<proteinExistence type="predicted"/>
<organism evidence="2 3">
    <name type="scientific">Coccidioides immitis (strain RS)</name>
    <name type="common">Valley fever fungus</name>
    <dbReference type="NCBI Taxonomy" id="246410"/>
    <lineage>
        <taxon>Eukaryota</taxon>
        <taxon>Fungi</taxon>
        <taxon>Dikarya</taxon>
        <taxon>Ascomycota</taxon>
        <taxon>Pezizomycotina</taxon>
        <taxon>Eurotiomycetes</taxon>
        <taxon>Eurotiomycetidae</taxon>
        <taxon>Onygenales</taxon>
        <taxon>Onygenaceae</taxon>
        <taxon>Coccidioides</taxon>
    </lineage>
</organism>
<dbReference type="AlphaFoldDB" id="A0A0E1RYR5"/>
<dbReference type="EMBL" id="GG704914">
    <property type="protein sequence ID" value="EAS34232.1"/>
    <property type="molecule type" value="Genomic_DNA"/>
</dbReference>
<dbReference type="VEuPathDB" id="FungiDB:CIMG_05256"/>
<dbReference type="RefSeq" id="XP_001245815.1">
    <property type="nucleotide sequence ID" value="XM_001245814.1"/>
</dbReference>
<dbReference type="GeneID" id="4564587"/>
<evidence type="ECO:0000256" key="1">
    <source>
        <dbReference type="SAM" id="MobiDB-lite"/>
    </source>
</evidence>
<protein>
    <submittedName>
        <fullName evidence="2">Uncharacterized protein</fullName>
    </submittedName>
</protein>
<accession>A0A0E1RYR5</accession>
<feature type="compositionally biased region" description="Polar residues" evidence="1">
    <location>
        <begin position="128"/>
        <end position="154"/>
    </location>
</feature>
<evidence type="ECO:0000313" key="2">
    <source>
        <dbReference type="EMBL" id="EAS34232.1"/>
    </source>
</evidence>
<evidence type="ECO:0000313" key="3">
    <source>
        <dbReference type="Proteomes" id="UP000001261"/>
    </source>
</evidence>
<feature type="region of interest" description="Disordered" evidence="1">
    <location>
        <begin position="109"/>
        <end position="154"/>
    </location>
</feature>
<reference evidence="3" key="1">
    <citation type="journal article" date="2009" name="Genome Res.">
        <title>Comparative genomic analyses of the human fungal pathogens Coccidioides and their relatives.</title>
        <authorList>
            <person name="Sharpton T.J."/>
            <person name="Stajich J.E."/>
            <person name="Rounsley S.D."/>
            <person name="Gardner M.J."/>
            <person name="Wortman J.R."/>
            <person name="Jordar V.S."/>
            <person name="Maiti R."/>
            <person name="Kodira C.D."/>
            <person name="Neafsey D.E."/>
            <person name="Zeng Q."/>
            <person name="Hung C.-Y."/>
            <person name="McMahan C."/>
            <person name="Muszewska A."/>
            <person name="Grynberg M."/>
            <person name="Mandel M.A."/>
            <person name="Kellner E.M."/>
            <person name="Barker B.M."/>
            <person name="Galgiani J.N."/>
            <person name="Orbach M.J."/>
            <person name="Kirkland T.N."/>
            <person name="Cole G.T."/>
            <person name="Henn M.R."/>
            <person name="Birren B.W."/>
            <person name="Taylor J.W."/>
        </authorList>
    </citation>
    <scope>NUCLEOTIDE SEQUENCE [LARGE SCALE GENOMIC DNA]</scope>
    <source>
        <strain evidence="3">RS</strain>
    </source>
</reference>
<sequence length="170" mass="19252">MGAQELAPTGYAIISWTTGWAVLDFDKVFSISAEYLRPDGGKAYAIVSRISLEVVSREWIFSPREVKLERRIILFDVCDAAIYICRLREFIVPTKWRYLSLQKNQSVTRGQSRRSSRNETGRFECSYNPDQPENNFRESSPSVKSTNHGNAANATTVIPRDKYAVCTGMG</sequence>
<name>A0A0E1RYR5_COCIM</name>
<dbReference type="Proteomes" id="UP000001261">
    <property type="component" value="Unassembled WGS sequence"/>
</dbReference>
<dbReference type="InParanoid" id="A0A0E1RYR5"/>
<dbReference type="KEGG" id="cim:CIMG_05256"/>
<keyword evidence="3" id="KW-1185">Reference proteome</keyword>
<gene>
    <name evidence="2" type="ORF">CIMG_05256</name>
</gene>